<dbReference type="RefSeq" id="WP_004301974.1">
    <property type="nucleotide sequence ID" value="NZ_BAABYJ010000001.1"/>
</dbReference>
<accession>A0AAE4ZZG2</accession>
<comment type="caution">
    <text evidence="2">The sequence shown here is derived from an EMBL/GenBank/DDBJ whole genome shotgun (WGS) entry which is preliminary data.</text>
</comment>
<proteinExistence type="predicted"/>
<sequence length="72" mass="8413">MKKNSVMIKEGEKVKVDPRLTGLDEWIEGTVIDIEHNPFKGLVIAIRDKFNRIFFGEQKYFIPVNEDNVCMQ</sequence>
<dbReference type="Proteomes" id="UP001214017">
    <property type="component" value="Unassembled WGS sequence"/>
</dbReference>
<dbReference type="AlphaFoldDB" id="A0AAE4ZZG2"/>
<dbReference type="Proteomes" id="UP001215078">
    <property type="component" value="Unassembled WGS sequence"/>
</dbReference>
<evidence type="ECO:0008006" key="4">
    <source>
        <dbReference type="Google" id="ProtNLM"/>
    </source>
</evidence>
<gene>
    <name evidence="1" type="ORF">PO240_00250</name>
    <name evidence="2" type="ORF">PQ628_24795</name>
</gene>
<dbReference type="GeneID" id="92989316"/>
<dbReference type="EMBL" id="JAQNWR010000001">
    <property type="protein sequence ID" value="MDC2406299.1"/>
    <property type="molecule type" value="Genomic_DNA"/>
</dbReference>
<evidence type="ECO:0000313" key="2">
    <source>
        <dbReference type="EMBL" id="MDC7961420.1"/>
    </source>
</evidence>
<evidence type="ECO:0000313" key="3">
    <source>
        <dbReference type="Proteomes" id="UP001215078"/>
    </source>
</evidence>
<name>A0AAE4ZZG2_BACOV</name>
<reference evidence="2" key="1">
    <citation type="submission" date="2022-10" db="EMBL/GenBank/DDBJ databases">
        <title>Human gut microbiome strain richness.</title>
        <authorList>
            <person name="Chen-Liaw A."/>
        </authorList>
    </citation>
    <scope>NUCLEOTIDE SEQUENCE</scope>
    <source>
        <strain evidence="1">F7_m1001271B151109d0_201107</strain>
        <strain evidence="2">RTP21484st1_H8_RTP21484_190118</strain>
    </source>
</reference>
<dbReference type="EMBL" id="JAQQPO010000046">
    <property type="protein sequence ID" value="MDC7961420.1"/>
    <property type="molecule type" value="Genomic_DNA"/>
</dbReference>
<protein>
    <recommendedName>
        <fullName evidence="4">Transcriptional regulator</fullName>
    </recommendedName>
</protein>
<evidence type="ECO:0000313" key="1">
    <source>
        <dbReference type="EMBL" id="MDC2406299.1"/>
    </source>
</evidence>
<organism evidence="2 3">
    <name type="scientific">Bacteroides ovatus</name>
    <dbReference type="NCBI Taxonomy" id="28116"/>
    <lineage>
        <taxon>Bacteria</taxon>
        <taxon>Pseudomonadati</taxon>
        <taxon>Bacteroidota</taxon>
        <taxon>Bacteroidia</taxon>
        <taxon>Bacteroidales</taxon>
        <taxon>Bacteroidaceae</taxon>
        <taxon>Bacteroides</taxon>
    </lineage>
</organism>